<gene>
    <name evidence="2" type="ORF">I303_02551</name>
    <name evidence="3" type="ORF">I303_102537</name>
</gene>
<dbReference type="AlphaFoldDB" id="A0A1A6A911"/>
<name>A0A1A6A911_9TREE</name>
<feature type="chain" id="PRO_5008342214" evidence="1">
    <location>
        <begin position="23"/>
        <end position="515"/>
    </location>
</feature>
<evidence type="ECO:0000313" key="3">
    <source>
        <dbReference type="EMBL" id="WWC59974.1"/>
    </source>
</evidence>
<keyword evidence="4" id="KW-1185">Reference proteome</keyword>
<organism evidence="2">
    <name type="scientific">Kwoniella dejecticola CBS 10117</name>
    <dbReference type="NCBI Taxonomy" id="1296121"/>
    <lineage>
        <taxon>Eukaryota</taxon>
        <taxon>Fungi</taxon>
        <taxon>Dikarya</taxon>
        <taxon>Basidiomycota</taxon>
        <taxon>Agaricomycotina</taxon>
        <taxon>Tremellomycetes</taxon>
        <taxon>Tremellales</taxon>
        <taxon>Cryptococcaceae</taxon>
        <taxon>Kwoniella</taxon>
    </lineage>
</organism>
<evidence type="ECO:0000313" key="2">
    <source>
        <dbReference type="EMBL" id="OBR86543.1"/>
    </source>
</evidence>
<dbReference type="EMBL" id="KI894029">
    <property type="protein sequence ID" value="OBR86543.1"/>
    <property type="molecule type" value="Genomic_DNA"/>
</dbReference>
<reference evidence="2" key="1">
    <citation type="submission" date="2013-07" db="EMBL/GenBank/DDBJ databases">
        <title>The Genome Sequence of Cryptococcus dejecticola CBS10117.</title>
        <authorList>
            <consortium name="The Broad Institute Genome Sequencing Platform"/>
            <person name="Cuomo C."/>
            <person name="Litvintseva A."/>
            <person name="Chen Y."/>
            <person name="Heitman J."/>
            <person name="Sun S."/>
            <person name="Springer D."/>
            <person name="Dromer F."/>
            <person name="Young S.K."/>
            <person name="Zeng Q."/>
            <person name="Gargeya S."/>
            <person name="Fitzgerald M."/>
            <person name="Abouelleil A."/>
            <person name="Alvarado L."/>
            <person name="Berlin A.M."/>
            <person name="Chapman S.B."/>
            <person name="Dewar J."/>
            <person name="Goldberg J."/>
            <person name="Griggs A."/>
            <person name="Gujja S."/>
            <person name="Hansen M."/>
            <person name="Howarth C."/>
            <person name="Imamovic A."/>
            <person name="Larimer J."/>
            <person name="McCowan C."/>
            <person name="Murphy C."/>
            <person name="Pearson M."/>
            <person name="Priest M."/>
            <person name="Roberts A."/>
            <person name="Saif S."/>
            <person name="Shea T."/>
            <person name="Sykes S."/>
            <person name="Wortman J."/>
            <person name="Nusbaum C."/>
            <person name="Birren B."/>
        </authorList>
    </citation>
    <scope>NUCLEOTIDE SEQUENCE [LARGE SCALE GENOMIC DNA]</scope>
    <source>
        <strain evidence="2">CBS 10117</strain>
    </source>
</reference>
<accession>A0A1A6A911</accession>
<dbReference type="EMBL" id="CP144532">
    <property type="protein sequence ID" value="WWC59974.1"/>
    <property type="molecule type" value="Genomic_DNA"/>
</dbReference>
<keyword evidence="1" id="KW-0732">Signal</keyword>
<feature type="signal peptide" evidence="1">
    <location>
        <begin position="1"/>
        <end position="22"/>
    </location>
</feature>
<proteinExistence type="predicted"/>
<dbReference type="Proteomes" id="UP000078595">
    <property type="component" value="Chromosome 3"/>
</dbReference>
<dbReference type="OrthoDB" id="2563164at2759"/>
<dbReference type="KEGG" id="kdj:28966250"/>
<evidence type="ECO:0000256" key="1">
    <source>
        <dbReference type="SAM" id="SignalP"/>
    </source>
</evidence>
<evidence type="ECO:0000313" key="4">
    <source>
        <dbReference type="Proteomes" id="UP000078595"/>
    </source>
</evidence>
<sequence length="515" mass="55666">MFTLSSTAILFSLLASLVPIEAAPLPMPAVKQSEQLASRFYNHPDSIYAHHTPCWDNGLQGILRDDVCILAALDIEDNRHVPVHQAHYVQGQPCSYNGQTGYWRDATCVLANLDVNLNKRDFIPFQGQECWLNGRRGYFTPDGLCDLIDLNIIADVNDGPAFLNSGRPATVPLTNKVQCWANGRPGFWQNDLCVLADLEIAKRYSHGAGIVGDVLDTLTGYEDCYNCGPGPTRHAVLPTDLIIDAEALVDVNDKSHDPSIAFPHKRNGLLHNAPDGNELDGAVRTVTQLLDHSVTKRGLLGINDIPIVSGGNTPAPKYTYYPNGYVQPEPVYSRVLADLEAEVNVDEGDEPYYGPGAHHPLGLGLKRDILGHGNGNNDLNVLSNLGQILQPQPQPQPHHVYPYPYPEYIRQPNGQIVPLQSTGTGTADILADVDAAIDLNNDREYIPTSPHVHHGLLGRNLGGLSGVHGLGLNKDGNFPQGLDVVPQVGDLLGAGKGKDTFGGLGKGTNGLSHIL</sequence>
<dbReference type="RefSeq" id="XP_018264385.1">
    <property type="nucleotide sequence ID" value="XM_018405891.1"/>
</dbReference>
<reference evidence="3" key="2">
    <citation type="submission" date="2013-07" db="EMBL/GenBank/DDBJ databases">
        <authorList>
            <consortium name="The Broad Institute Genome Sequencing Platform"/>
            <person name="Cuomo C."/>
            <person name="Litvintseva A."/>
            <person name="Chen Y."/>
            <person name="Heitman J."/>
            <person name="Sun S."/>
            <person name="Springer D."/>
            <person name="Dromer F."/>
            <person name="Young S.K."/>
            <person name="Zeng Q."/>
            <person name="Gargeya S."/>
            <person name="Fitzgerald M."/>
            <person name="Abouelleil A."/>
            <person name="Alvarado L."/>
            <person name="Berlin A.M."/>
            <person name="Chapman S.B."/>
            <person name="Dewar J."/>
            <person name="Goldberg J."/>
            <person name="Griggs A."/>
            <person name="Gujja S."/>
            <person name="Hansen M."/>
            <person name="Howarth C."/>
            <person name="Imamovic A."/>
            <person name="Larimer J."/>
            <person name="McCowan C."/>
            <person name="Murphy C."/>
            <person name="Pearson M."/>
            <person name="Priest M."/>
            <person name="Roberts A."/>
            <person name="Saif S."/>
            <person name="Shea T."/>
            <person name="Sykes S."/>
            <person name="Wortman J."/>
            <person name="Nusbaum C."/>
            <person name="Birren B."/>
        </authorList>
    </citation>
    <scope>NUCLEOTIDE SEQUENCE</scope>
    <source>
        <strain evidence="3">CBS 10117</strain>
    </source>
</reference>
<protein>
    <submittedName>
        <fullName evidence="2">Uncharacterized protein</fullName>
    </submittedName>
</protein>
<reference evidence="3" key="3">
    <citation type="submission" date="2024-02" db="EMBL/GenBank/DDBJ databases">
        <title>Comparative genomics of Cryptococcus and Kwoniella reveals pathogenesis evolution and contrasting modes of karyotype evolution via chromosome fusion or intercentromeric recombination.</title>
        <authorList>
            <person name="Coelho M.A."/>
            <person name="David-Palma M."/>
            <person name="Shea T."/>
            <person name="Bowers K."/>
            <person name="McGinley-Smith S."/>
            <person name="Mohammad A.W."/>
            <person name="Gnirke A."/>
            <person name="Yurkov A.M."/>
            <person name="Nowrousian M."/>
            <person name="Sun S."/>
            <person name="Cuomo C.A."/>
            <person name="Heitman J."/>
        </authorList>
    </citation>
    <scope>NUCLEOTIDE SEQUENCE</scope>
    <source>
        <strain evidence="3">CBS 10117</strain>
    </source>
</reference>
<dbReference type="GeneID" id="28966250"/>
<dbReference type="VEuPathDB" id="FungiDB:I303_02551"/>